<dbReference type="InterPro" id="IPR001482">
    <property type="entry name" value="T2SS/T4SS_dom"/>
</dbReference>
<dbReference type="Pfam" id="PF00437">
    <property type="entry name" value="T2SSE"/>
    <property type="match status" value="1"/>
</dbReference>
<proteinExistence type="inferred from homology"/>
<comment type="caution">
    <text evidence="3">The sequence shown here is derived from an EMBL/GenBank/DDBJ whole genome shotgun (WGS) entry which is preliminary data.</text>
</comment>
<evidence type="ECO:0000256" key="1">
    <source>
        <dbReference type="ARBA" id="ARBA00006611"/>
    </source>
</evidence>
<dbReference type="EMBL" id="JAVDQF010000001">
    <property type="protein sequence ID" value="MDR6270162.1"/>
    <property type="molecule type" value="Genomic_DNA"/>
</dbReference>
<protein>
    <submittedName>
        <fullName evidence="3">Pilus assembly protein CpaF</fullName>
    </submittedName>
</protein>
<keyword evidence="4" id="KW-1185">Reference proteome</keyword>
<reference evidence="3 4" key="1">
    <citation type="submission" date="2023-07" db="EMBL/GenBank/DDBJ databases">
        <title>Sequencing the genomes of 1000 actinobacteria strains.</title>
        <authorList>
            <person name="Klenk H.-P."/>
        </authorList>
    </citation>
    <scope>NUCLEOTIDE SEQUENCE [LARGE SCALE GENOMIC DNA]</scope>
    <source>
        <strain evidence="3 4">DSM 14555</strain>
    </source>
</reference>
<dbReference type="Gene3D" id="3.40.50.300">
    <property type="entry name" value="P-loop containing nucleotide triphosphate hydrolases"/>
    <property type="match status" value="1"/>
</dbReference>
<dbReference type="RefSeq" id="WP_309799036.1">
    <property type="nucleotide sequence ID" value="NZ_BAAAHY010000005.1"/>
</dbReference>
<dbReference type="Gene3D" id="3.30.450.380">
    <property type="match status" value="1"/>
</dbReference>
<dbReference type="Proteomes" id="UP001185069">
    <property type="component" value="Unassembled WGS sequence"/>
</dbReference>
<dbReference type="SUPFAM" id="SSF52540">
    <property type="entry name" value="P-loop containing nucleoside triphosphate hydrolases"/>
    <property type="match status" value="1"/>
</dbReference>
<feature type="domain" description="Bacterial type II secretion system protein E" evidence="2">
    <location>
        <begin position="70"/>
        <end position="335"/>
    </location>
</feature>
<evidence type="ECO:0000313" key="3">
    <source>
        <dbReference type="EMBL" id="MDR6270162.1"/>
    </source>
</evidence>
<evidence type="ECO:0000313" key="4">
    <source>
        <dbReference type="Proteomes" id="UP001185069"/>
    </source>
</evidence>
<evidence type="ECO:0000259" key="2">
    <source>
        <dbReference type="Pfam" id="PF00437"/>
    </source>
</evidence>
<accession>A0ABU1JCK2</accession>
<dbReference type="InterPro" id="IPR050921">
    <property type="entry name" value="T4SS_GSP_E_ATPase"/>
</dbReference>
<dbReference type="PANTHER" id="PTHR30486">
    <property type="entry name" value="TWITCHING MOTILITY PROTEIN PILT"/>
    <property type="match status" value="1"/>
</dbReference>
<dbReference type="InterPro" id="IPR027417">
    <property type="entry name" value="P-loop_NTPase"/>
</dbReference>
<gene>
    <name evidence="3" type="ORF">JOE69_002400</name>
</gene>
<dbReference type="CDD" id="cd01130">
    <property type="entry name" value="VirB11-like_ATPase"/>
    <property type="match status" value="1"/>
</dbReference>
<dbReference type="PANTHER" id="PTHR30486:SF6">
    <property type="entry name" value="TYPE IV PILUS RETRACTATION ATPASE PILT"/>
    <property type="match status" value="1"/>
</dbReference>
<organism evidence="3 4">
    <name type="scientific">Arthrobacter russicus</name>
    <dbReference type="NCBI Taxonomy" id="172040"/>
    <lineage>
        <taxon>Bacteria</taxon>
        <taxon>Bacillati</taxon>
        <taxon>Actinomycetota</taxon>
        <taxon>Actinomycetes</taxon>
        <taxon>Micrococcales</taxon>
        <taxon>Micrococcaceae</taxon>
        <taxon>Arthrobacter</taxon>
    </lineage>
</organism>
<name>A0ABU1JCK2_9MICC</name>
<dbReference type="InterPro" id="IPR022399">
    <property type="entry name" value="TadA-like_ATPase"/>
</dbReference>
<sequence>MKRGAEPVESAVGKGQAPDPELLERIRDDVLAQGRPFSSAGVASALRTSGRVLGTAGSFAAVARISAELSGLGPLQQLLADPELTDIFVNAPEQVWLQRGRGLEPSPVKFVGEAEVQALARRLISSAGKRLDEANPCADGQLPGGLRVHAVLPSVSGSGTLLSLRVHRMEPFDLPELVERGVLPPGAADLLRELIASGRNFLISGATGSGKTTLLNTLLGICGPQERLIVVEDTPELSPGHPHVLSLRSRVANVEGLGAVDLRQLVREALRMNPSRLIVGECRGAEIRELLTALNTGHGGAGTIHANGAADVPARLQALGALAEMSPQAVSLQAVSAIDVVLHMSNTASGRRLVHLGLLSLEEAQLGVQMAAAFSAEDVIPGPAWRKLQRRLAG</sequence>
<comment type="similarity">
    <text evidence="1">Belongs to the GSP E family.</text>
</comment>
<dbReference type="NCBIfam" id="TIGR03819">
    <property type="entry name" value="heli_sec_ATPase"/>
    <property type="match status" value="1"/>
</dbReference>